<dbReference type="RefSeq" id="WP_248593092.1">
    <property type="nucleotide sequence ID" value="NZ_BAABEB010000027.1"/>
</dbReference>
<evidence type="ECO:0000259" key="2">
    <source>
        <dbReference type="Pfam" id="PF13460"/>
    </source>
</evidence>
<dbReference type="Proteomes" id="UP000832041">
    <property type="component" value="Chromosome"/>
</dbReference>
<evidence type="ECO:0000313" key="4">
    <source>
        <dbReference type="Proteomes" id="UP000832041"/>
    </source>
</evidence>
<feature type="domain" description="NAD(P)-binding" evidence="2">
    <location>
        <begin position="7"/>
        <end position="176"/>
    </location>
</feature>
<evidence type="ECO:0000256" key="1">
    <source>
        <dbReference type="SAM" id="MobiDB-lite"/>
    </source>
</evidence>
<dbReference type="InterPro" id="IPR016040">
    <property type="entry name" value="NAD(P)-bd_dom"/>
</dbReference>
<reference evidence="3 4" key="1">
    <citation type="submission" date="2020-04" db="EMBL/GenBank/DDBJ databases">
        <title>Thermobifida alba genome sequencing and assembly.</title>
        <authorList>
            <person name="Luzics S."/>
            <person name="Horvath B."/>
            <person name="Nagy I."/>
            <person name="Toth A."/>
            <person name="Nagy I."/>
            <person name="Kukolya J."/>
        </authorList>
    </citation>
    <scope>NUCLEOTIDE SEQUENCE [LARGE SCALE GENOMIC DNA]</scope>
    <source>
        <strain evidence="3 4">DSM 43795</strain>
    </source>
</reference>
<dbReference type="PANTHER" id="PTHR43162:SF1">
    <property type="entry name" value="PRESTALK A DIFFERENTIATION PROTEIN A"/>
    <property type="match status" value="1"/>
</dbReference>
<protein>
    <submittedName>
        <fullName evidence="3">NAD(P)H-binding protein</fullName>
    </submittedName>
</protein>
<proteinExistence type="predicted"/>
<dbReference type="InterPro" id="IPR051604">
    <property type="entry name" value="Ergot_Alk_Oxidoreductase"/>
</dbReference>
<dbReference type="EMBL" id="CP051627">
    <property type="protein sequence ID" value="UPT20809.1"/>
    <property type="molecule type" value="Genomic_DNA"/>
</dbReference>
<dbReference type="Gene3D" id="3.90.25.10">
    <property type="entry name" value="UDP-galactose 4-epimerase, domain 1"/>
    <property type="match status" value="1"/>
</dbReference>
<gene>
    <name evidence="3" type="ORF">FOF52_07425</name>
</gene>
<dbReference type="Gene3D" id="3.40.50.720">
    <property type="entry name" value="NAD(P)-binding Rossmann-like Domain"/>
    <property type="match status" value="1"/>
</dbReference>
<accession>A0ABY4KZE0</accession>
<organism evidence="3 4">
    <name type="scientific">Thermobifida alba</name>
    <name type="common">Thermomonospora alba</name>
    <dbReference type="NCBI Taxonomy" id="53522"/>
    <lineage>
        <taxon>Bacteria</taxon>
        <taxon>Bacillati</taxon>
        <taxon>Actinomycetota</taxon>
        <taxon>Actinomycetes</taxon>
        <taxon>Streptosporangiales</taxon>
        <taxon>Nocardiopsidaceae</taxon>
        <taxon>Thermobifida</taxon>
    </lineage>
</organism>
<dbReference type="SUPFAM" id="SSF51735">
    <property type="entry name" value="NAD(P)-binding Rossmann-fold domains"/>
    <property type="match status" value="1"/>
</dbReference>
<dbReference type="InterPro" id="IPR036291">
    <property type="entry name" value="NAD(P)-bd_dom_sf"/>
</dbReference>
<keyword evidence="4" id="KW-1185">Reference proteome</keyword>
<dbReference type="PANTHER" id="PTHR43162">
    <property type="match status" value="1"/>
</dbReference>
<feature type="region of interest" description="Disordered" evidence="1">
    <location>
        <begin position="241"/>
        <end position="272"/>
    </location>
</feature>
<feature type="compositionally biased region" description="Acidic residues" evidence="1">
    <location>
        <begin position="244"/>
        <end position="260"/>
    </location>
</feature>
<dbReference type="Pfam" id="PF13460">
    <property type="entry name" value="NAD_binding_10"/>
    <property type="match status" value="1"/>
</dbReference>
<name>A0ABY4KZE0_THEAE</name>
<sequence length="291" mass="31449">MTILVTGATGNVGRHVVAQLLEAGQPVRALTRRPATANLPEGVEVVAGDLTKPEGLRSAFEGVDRLFLFPVAETAGEVVRMAREAGVRRVVVLSSVSAGYESGDLSGDHHRAVEVVVEASGLEWTHLRPGEFMANLLDWAPSIRSEGVVRAPFPDEESNAVHEADIADVAVAALLDDGHAGRAYEVNGGETLTRLEQVRVIAEVLGTEIRFEELTREQARELWVSEGMAPELADWLLGTAQADGDGDEEWGEEWGEEESEPGPTCEAVTGRPPRSFAQWVADHRDDFLPKS</sequence>
<evidence type="ECO:0000313" key="3">
    <source>
        <dbReference type="EMBL" id="UPT20809.1"/>
    </source>
</evidence>